<dbReference type="PROSITE" id="PS50893">
    <property type="entry name" value="ABC_TRANSPORTER_2"/>
    <property type="match status" value="1"/>
</dbReference>
<evidence type="ECO:0000259" key="5">
    <source>
        <dbReference type="PROSITE" id="PS50893"/>
    </source>
</evidence>
<dbReference type="InterPro" id="IPR003593">
    <property type="entry name" value="AAA+_ATPase"/>
</dbReference>
<dbReference type="InterPro" id="IPR015854">
    <property type="entry name" value="ABC_transpr_LolD-like"/>
</dbReference>
<dbReference type="GO" id="GO:0044874">
    <property type="term" value="P:lipoprotein localization to outer membrane"/>
    <property type="evidence" value="ECO:0007669"/>
    <property type="project" value="TreeGrafter"/>
</dbReference>
<dbReference type="InterPro" id="IPR027417">
    <property type="entry name" value="P-loop_NTPase"/>
</dbReference>
<dbReference type="GO" id="GO:0005524">
    <property type="term" value="F:ATP binding"/>
    <property type="evidence" value="ECO:0007669"/>
    <property type="project" value="UniProtKB-KW"/>
</dbReference>
<feature type="region of interest" description="Disordered" evidence="4">
    <location>
        <begin position="1"/>
        <end position="50"/>
    </location>
</feature>
<dbReference type="InterPro" id="IPR003439">
    <property type="entry name" value="ABC_transporter-like_ATP-bd"/>
</dbReference>
<evidence type="ECO:0000256" key="3">
    <source>
        <dbReference type="ARBA" id="ARBA00022840"/>
    </source>
</evidence>
<dbReference type="SMART" id="SM00382">
    <property type="entry name" value="AAA"/>
    <property type="match status" value="1"/>
</dbReference>
<dbReference type="GO" id="GO:0016887">
    <property type="term" value="F:ATP hydrolysis activity"/>
    <property type="evidence" value="ECO:0007669"/>
    <property type="project" value="InterPro"/>
</dbReference>
<dbReference type="GO" id="GO:0005886">
    <property type="term" value="C:plasma membrane"/>
    <property type="evidence" value="ECO:0007669"/>
    <property type="project" value="TreeGrafter"/>
</dbReference>
<dbReference type="AlphaFoldDB" id="A0A450WQR7"/>
<reference evidence="6" key="1">
    <citation type="submission" date="2019-02" db="EMBL/GenBank/DDBJ databases">
        <authorList>
            <person name="Gruber-Vodicka R. H."/>
            <person name="Seah K. B. B."/>
        </authorList>
    </citation>
    <scope>NUCLEOTIDE SEQUENCE</scope>
    <source>
        <strain evidence="6">BECK_S313</strain>
    </source>
</reference>
<dbReference type="Pfam" id="PF00005">
    <property type="entry name" value="ABC_tran"/>
    <property type="match status" value="1"/>
</dbReference>
<name>A0A450WQR7_9GAMM</name>
<organism evidence="6">
    <name type="scientific">Candidatus Kentrum sp. LPFa</name>
    <dbReference type="NCBI Taxonomy" id="2126335"/>
    <lineage>
        <taxon>Bacteria</taxon>
        <taxon>Pseudomonadati</taxon>
        <taxon>Pseudomonadota</taxon>
        <taxon>Gammaproteobacteria</taxon>
        <taxon>Candidatus Kentrum</taxon>
    </lineage>
</organism>
<protein>
    <submittedName>
        <fullName evidence="6">Putative ABC transport system ATP-binding protein</fullName>
    </submittedName>
</protein>
<evidence type="ECO:0000313" key="6">
    <source>
        <dbReference type="EMBL" id="VFK19350.1"/>
    </source>
</evidence>
<evidence type="ECO:0000256" key="2">
    <source>
        <dbReference type="ARBA" id="ARBA00022741"/>
    </source>
</evidence>
<dbReference type="SUPFAM" id="SSF52540">
    <property type="entry name" value="P-loop containing nucleoside triphosphate hydrolases"/>
    <property type="match status" value="1"/>
</dbReference>
<dbReference type="PANTHER" id="PTHR24220:SF689">
    <property type="entry name" value="LIPOPROTEIN-RELEASING SYSTEM ATP-BINDING PROTEIN LOLD"/>
    <property type="match status" value="1"/>
</dbReference>
<keyword evidence="3 6" id="KW-0067">ATP-binding</keyword>
<dbReference type="Gene3D" id="3.40.50.300">
    <property type="entry name" value="P-loop containing nucleotide triphosphate hydrolases"/>
    <property type="match status" value="1"/>
</dbReference>
<feature type="domain" description="ABC transporter" evidence="5">
    <location>
        <begin position="57"/>
        <end position="289"/>
    </location>
</feature>
<dbReference type="PROSITE" id="PS00211">
    <property type="entry name" value="ABC_TRANSPORTER_1"/>
    <property type="match status" value="1"/>
</dbReference>
<dbReference type="EMBL" id="CAADFK010000169">
    <property type="protein sequence ID" value="VFK19350.1"/>
    <property type="molecule type" value="Genomic_DNA"/>
</dbReference>
<comment type="similarity">
    <text evidence="1">Belongs to the ABC transporter superfamily.</text>
</comment>
<gene>
    <name evidence="6" type="ORF">BECKLPF1236B_GA0070989_11698</name>
</gene>
<dbReference type="GO" id="GO:0022857">
    <property type="term" value="F:transmembrane transporter activity"/>
    <property type="evidence" value="ECO:0007669"/>
    <property type="project" value="TreeGrafter"/>
</dbReference>
<evidence type="ECO:0000256" key="4">
    <source>
        <dbReference type="SAM" id="MobiDB-lite"/>
    </source>
</evidence>
<dbReference type="PANTHER" id="PTHR24220">
    <property type="entry name" value="IMPORT ATP-BINDING PROTEIN"/>
    <property type="match status" value="1"/>
</dbReference>
<accession>A0A450WQR7</accession>
<dbReference type="GO" id="GO:0089705">
    <property type="term" value="P:protein localization to outer membrane"/>
    <property type="evidence" value="ECO:0007669"/>
    <property type="project" value="TreeGrafter"/>
</dbReference>
<feature type="compositionally biased region" description="Basic and acidic residues" evidence="4">
    <location>
        <begin position="23"/>
        <end position="50"/>
    </location>
</feature>
<proteinExistence type="inferred from homology"/>
<evidence type="ECO:0000256" key="1">
    <source>
        <dbReference type="ARBA" id="ARBA00005417"/>
    </source>
</evidence>
<dbReference type="InterPro" id="IPR017871">
    <property type="entry name" value="ABC_transporter-like_CS"/>
</dbReference>
<sequence>MAHSLKQIFQSHLKKQNQSARIESVRIEKDSANAKEEPPQESKESREDESRERVLIYHLREVIKTREAEGTAFRLVVPSLQIALGEKIALIGQSGCGKSTLLDLLAMVLQPSMAGAFRFRPGPGASPLDIARYWHRRKLNHLGDLRKQRIGYVMQTGGLLPYLTVRDNINLSRRLLGMPEDGTVDALVESLGIERHLDKLPSLLSVGERQRVAIARALAHKPSIVIADEPTAPLDPITARKIMSLFINLVEKFHITVIVASHDWNHVEQLGLRGLSHRTRQQGYLTETVVTG</sequence>
<keyword evidence="2" id="KW-0547">Nucleotide-binding</keyword>